<proteinExistence type="predicted"/>
<evidence type="ECO:0000313" key="4">
    <source>
        <dbReference type="Proteomes" id="UP000807504"/>
    </source>
</evidence>
<organism evidence="3 4">
    <name type="scientific">Argiope bruennichi</name>
    <name type="common">Wasp spider</name>
    <name type="synonym">Aranea bruennichi</name>
    <dbReference type="NCBI Taxonomy" id="94029"/>
    <lineage>
        <taxon>Eukaryota</taxon>
        <taxon>Metazoa</taxon>
        <taxon>Ecdysozoa</taxon>
        <taxon>Arthropoda</taxon>
        <taxon>Chelicerata</taxon>
        <taxon>Arachnida</taxon>
        <taxon>Araneae</taxon>
        <taxon>Araneomorphae</taxon>
        <taxon>Entelegynae</taxon>
        <taxon>Araneoidea</taxon>
        <taxon>Araneidae</taxon>
        <taxon>Argiope</taxon>
    </lineage>
</organism>
<evidence type="ECO:0008006" key="5">
    <source>
        <dbReference type="Google" id="ProtNLM"/>
    </source>
</evidence>
<evidence type="ECO:0000256" key="2">
    <source>
        <dbReference type="SAM" id="MobiDB-lite"/>
    </source>
</evidence>
<gene>
    <name evidence="3" type="ORF">HNY73_018063</name>
</gene>
<accession>A0A8T0ED47</accession>
<evidence type="ECO:0000313" key="3">
    <source>
        <dbReference type="EMBL" id="KAF8770553.1"/>
    </source>
</evidence>
<keyword evidence="1" id="KW-0175">Coiled coil</keyword>
<dbReference type="Proteomes" id="UP000807504">
    <property type="component" value="Unassembled WGS sequence"/>
</dbReference>
<feature type="coiled-coil region" evidence="1">
    <location>
        <begin position="350"/>
        <end position="377"/>
    </location>
</feature>
<evidence type="ECO:0000256" key="1">
    <source>
        <dbReference type="SAM" id="Coils"/>
    </source>
</evidence>
<dbReference type="OMA" id="ACAKREN"/>
<keyword evidence="4" id="KW-1185">Reference proteome</keyword>
<reference evidence="3" key="1">
    <citation type="journal article" date="2020" name="bioRxiv">
        <title>Chromosome-level reference genome of the European wasp spider Argiope bruennichi: a resource for studies on range expansion and evolutionary adaptation.</title>
        <authorList>
            <person name="Sheffer M.M."/>
            <person name="Hoppe A."/>
            <person name="Krehenwinkel H."/>
            <person name="Uhl G."/>
            <person name="Kuss A.W."/>
            <person name="Jensen L."/>
            <person name="Jensen C."/>
            <person name="Gillespie R.G."/>
            <person name="Hoff K.J."/>
            <person name="Prost S."/>
        </authorList>
    </citation>
    <scope>NUCLEOTIDE SEQUENCE</scope>
</reference>
<sequence>MEDSEGKLLNTNNNNTESFENERDVSEQPPNLNEKVDYQELDRWRESADFDEFKLHNYLNNLSEESLSALLKDINEANNILVKENDIYEFVLKHDDTVHNVLEMLDMDIHSQTSEDTYSPLSYPAKCYFAHKRLKSLEEDLERKLSFWKLEVQDLECRMKSISLSLEALKEEQETFNKNVRFGGRNPVTKRVILQKVAKYFDDSIKHKMAMTNRYKIQIQSDIMERNKLACQFKEQEKRLASLDLMKYKEAKFEHDKSCKALHKHKEQLSKCKSKYSFLLQSIADIKKSLEKEGKEIQELQAAVSKKEAMKNVMLSEKTRNDQRVAELNAAMRKIQLDPRRHGLPEVAEYAVVKKENEILKRNIKKWRKKVAVAEQAKLMHLSALKKKAKHK</sequence>
<dbReference type="OrthoDB" id="10259713at2759"/>
<name>A0A8T0ED47_ARGBR</name>
<protein>
    <recommendedName>
        <fullName evidence="5">DUF4201 domain-containing protein</fullName>
    </recommendedName>
</protein>
<comment type="caution">
    <text evidence="3">The sequence shown here is derived from an EMBL/GenBank/DDBJ whole genome shotgun (WGS) entry which is preliminary data.</text>
</comment>
<dbReference type="EMBL" id="JABXBU010002228">
    <property type="protein sequence ID" value="KAF8770553.1"/>
    <property type="molecule type" value="Genomic_DNA"/>
</dbReference>
<dbReference type="AlphaFoldDB" id="A0A8T0ED47"/>
<feature type="coiled-coil region" evidence="1">
    <location>
        <begin position="283"/>
        <end position="310"/>
    </location>
</feature>
<feature type="coiled-coil region" evidence="1">
    <location>
        <begin position="138"/>
        <end position="172"/>
    </location>
</feature>
<feature type="region of interest" description="Disordered" evidence="2">
    <location>
        <begin position="1"/>
        <end position="33"/>
    </location>
</feature>
<reference evidence="3" key="2">
    <citation type="submission" date="2020-06" db="EMBL/GenBank/DDBJ databases">
        <authorList>
            <person name="Sheffer M."/>
        </authorList>
    </citation>
    <scope>NUCLEOTIDE SEQUENCE</scope>
</reference>